<proteinExistence type="predicted"/>
<gene>
    <name evidence="1" type="ORF">DYI37_03195</name>
</gene>
<keyword evidence="2" id="KW-1185">Reference proteome</keyword>
<dbReference type="Proteomes" id="UP000264310">
    <property type="component" value="Unassembled WGS sequence"/>
</dbReference>
<dbReference type="EMBL" id="QURL01000001">
    <property type="protein sequence ID" value="RFC66583.1"/>
    <property type="molecule type" value="Genomic_DNA"/>
</dbReference>
<evidence type="ECO:0000313" key="2">
    <source>
        <dbReference type="Proteomes" id="UP000264310"/>
    </source>
</evidence>
<dbReference type="AlphaFoldDB" id="A0A371XBH0"/>
<evidence type="ECO:0000313" key="1">
    <source>
        <dbReference type="EMBL" id="RFC66583.1"/>
    </source>
</evidence>
<protein>
    <submittedName>
        <fullName evidence="1">Uncharacterized protein</fullName>
    </submittedName>
</protein>
<accession>A0A371XBH0</accession>
<organism evidence="1 2">
    <name type="scientific">Fulvimarina endophytica</name>
    <dbReference type="NCBI Taxonomy" id="2293836"/>
    <lineage>
        <taxon>Bacteria</taxon>
        <taxon>Pseudomonadati</taxon>
        <taxon>Pseudomonadota</taxon>
        <taxon>Alphaproteobacteria</taxon>
        <taxon>Hyphomicrobiales</taxon>
        <taxon>Aurantimonadaceae</taxon>
        <taxon>Fulvimarina</taxon>
    </lineage>
</organism>
<sequence>MAQSGMTPLEYMLKVMRSEAADGERRDRMAIAAAPYVHPKLASMQHSGPNGGPIQSVDLTNMSEDDIERLEALFGTLASAAGGDAEGDPSGEGAA</sequence>
<reference evidence="1 2" key="1">
    <citation type="submission" date="2018-08" db="EMBL/GenBank/DDBJ databases">
        <title>Fulvimarina sp. 85, whole genome shotgun sequence.</title>
        <authorList>
            <person name="Tuo L."/>
        </authorList>
    </citation>
    <scope>NUCLEOTIDE SEQUENCE [LARGE SCALE GENOMIC DNA]</scope>
    <source>
        <strain evidence="1 2">85</strain>
    </source>
</reference>
<name>A0A371XBH0_9HYPH</name>
<dbReference type="OrthoDB" id="8402166at2"/>
<comment type="caution">
    <text evidence="1">The sequence shown here is derived from an EMBL/GenBank/DDBJ whole genome shotgun (WGS) entry which is preliminary data.</text>
</comment>